<sequence>MFSTFGVSFFVLYIHPRPHESKRLLSVIKTRVNMLNCNLHVFSPSKGKFESKKDWMVERTTLIGCNVMLIFDICHHFLLIVIDEYL</sequence>
<evidence type="ECO:0000313" key="2">
    <source>
        <dbReference type="Proteomes" id="UP001055811"/>
    </source>
</evidence>
<reference evidence="1 2" key="2">
    <citation type="journal article" date="2022" name="Mol. Ecol. Resour.">
        <title>The genomes of chicory, endive, great burdock and yacon provide insights into Asteraceae paleo-polyploidization history and plant inulin production.</title>
        <authorList>
            <person name="Fan W."/>
            <person name="Wang S."/>
            <person name="Wang H."/>
            <person name="Wang A."/>
            <person name="Jiang F."/>
            <person name="Liu H."/>
            <person name="Zhao H."/>
            <person name="Xu D."/>
            <person name="Zhang Y."/>
        </authorList>
    </citation>
    <scope>NUCLEOTIDE SEQUENCE [LARGE SCALE GENOMIC DNA]</scope>
    <source>
        <strain evidence="2">cv. Punajuju</strain>
        <tissue evidence="1">Leaves</tissue>
    </source>
</reference>
<dbReference type="EMBL" id="CM042013">
    <property type="protein sequence ID" value="KAI3736773.1"/>
    <property type="molecule type" value="Genomic_DNA"/>
</dbReference>
<reference evidence="2" key="1">
    <citation type="journal article" date="2022" name="Mol. Ecol. Resour.">
        <title>The genomes of chicory, endive, great burdock and yacon provide insights into Asteraceae palaeo-polyploidization history and plant inulin production.</title>
        <authorList>
            <person name="Fan W."/>
            <person name="Wang S."/>
            <person name="Wang H."/>
            <person name="Wang A."/>
            <person name="Jiang F."/>
            <person name="Liu H."/>
            <person name="Zhao H."/>
            <person name="Xu D."/>
            <person name="Zhang Y."/>
        </authorList>
    </citation>
    <scope>NUCLEOTIDE SEQUENCE [LARGE SCALE GENOMIC DNA]</scope>
    <source>
        <strain evidence="2">cv. Punajuju</strain>
    </source>
</reference>
<dbReference type="Proteomes" id="UP001055811">
    <property type="component" value="Linkage Group LG05"/>
</dbReference>
<comment type="caution">
    <text evidence="1">The sequence shown here is derived from an EMBL/GenBank/DDBJ whole genome shotgun (WGS) entry which is preliminary data.</text>
</comment>
<evidence type="ECO:0000313" key="1">
    <source>
        <dbReference type="EMBL" id="KAI3736773.1"/>
    </source>
</evidence>
<protein>
    <submittedName>
        <fullName evidence="1">Uncharacterized protein</fullName>
    </submittedName>
</protein>
<accession>A0ACB9CRH0</accession>
<proteinExistence type="predicted"/>
<name>A0ACB9CRH0_CICIN</name>
<gene>
    <name evidence="1" type="ORF">L2E82_26760</name>
</gene>
<organism evidence="1 2">
    <name type="scientific">Cichorium intybus</name>
    <name type="common">Chicory</name>
    <dbReference type="NCBI Taxonomy" id="13427"/>
    <lineage>
        <taxon>Eukaryota</taxon>
        <taxon>Viridiplantae</taxon>
        <taxon>Streptophyta</taxon>
        <taxon>Embryophyta</taxon>
        <taxon>Tracheophyta</taxon>
        <taxon>Spermatophyta</taxon>
        <taxon>Magnoliopsida</taxon>
        <taxon>eudicotyledons</taxon>
        <taxon>Gunneridae</taxon>
        <taxon>Pentapetalae</taxon>
        <taxon>asterids</taxon>
        <taxon>campanulids</taxon>
        <taxon>Asterales</taxon>
        <taxon>Asteraceae</taxon>
        <taxon>Cichorioideae</taxon>
        <taxon>Cichorieae</taxon>
        <taxon>Cichoriinae</taxon>
        <taxon>Cichorium</taxon>
    </lineage>
</organism>
<keyword evidence="2" id="KW-1185">Reference proteome</keyword>